<protein>
    <submittedName>
        <fullName evidence="1">Uncharacterized protein</fullName>
    </submittedName>
</protein>
<reference evidence="1" key="1">
    <citation type="journal article" date="2021" name="Proc. Natl. Acad. Sci. U.S.A.">
        <title>A Catalog of Tens of Thousands of Viruses from Human Metagenomes Reveals Hidden Associations with Chronic Diseases.</title>
        <authorList>
            <person name="Tisza M.J."/>
            <person name="Buck C.B."/>
        </authorList>
    </citation>
    <scope>NUCLEOTIDE SEQUENCE</scope>
    <source>
        <strain evidence="1">Ct9pU4</strain>
    </source>
</reference>
<proteinExistence type="predicted"/>
<evidence type="ECO:0000313" key="1">
    <source>
        <dbReference type="EMBL" id="DAE28453.1"/>
    </source>
</evidence>
<accession>A0A8S5RBL3</accession>
<dbReference type="EMBL" id="BK059087">
    <property type="protein sequence ID" value="DAE28453.1"/>
    <property type="molecule type" value="Genomic_DNA"/>
</dbReference>
<sequence length="30" mass="3698">MLIYLKISDNDKISDNFLLFYFKDPFRLVE</sequence>
<organism evidence="1">
    <name type="scientific">virus sp. ct9pU4</name>
    <dbReference type="NCBI Taxonomy" id="2828248"/>
    <lineage>
        <taxon>Viruses</taxon>
    </lineage>
</organism>
<name>A0A8S5RBL3_9VIRU</name>